<dbReference type="PANTHER" id="PTHR33434:SF4">
    <property type="entry name" value="PHOSPHATASE PROTEIN"/>
    <property type="match status" value="1"/>
</dbReference>
<dbReference type="Pfam" id="PF02734">
    <property type="entry name" value="Dak2"/>
    <property type="match status" value="1"/>
</dbReference>
<dbReference type="InterPro" id="IPR048394">
    <property type="entry name" value="FakA-like_M"/>
</dbReference>
<dbReference type="InterPro" id="IPR050270">
    <property type="entry name" value="DegV_domain_contain"/>
</dbReference>
<reference evidence="2 3" key="1">
    <citation type="submission" date="2016-11" db="EMBL/GenBank/DDBJ databases">
        <authorList>
            <person name="Jaros S."/>
            <person name="Januszkiewicz K."/>
            <person name="Wedrychowicz H."/>
        </authorList>
    </citation>
    <scope>NUCLEOTIDE SEQUENCE [LARGE SCALE GENOMIC DNA]</scope>
    <source>
        <strain evidence="2 3">DSM 3074</strain>
    </source>
</reference>
<dbReference type="OrthoDB" id="9760324at2"/>
<evidence type="ECO:0000259" key="1">
    <source>
        <dbReference type="PROSITE" id="PS51480"/>
    </source>
</evidence>
<evidence type="ECO:0000313" key="3">
    <source>
        <dbReference type="Proteomes" id="UP000191240"/>
    </source>
</evidence>
<dbReference type="InterPro" id="IPR036117">
    <property type="entry name" value="DhaL_dom_sf"/>
</dbReference>
<dbReference type="AlphaFoldDB" id="A0A1M5ZXN0"/>
<evidence type="ECO:0000313" key="2">
    <source>
        <dbReference type="EMBL" id="SHI29011.1"/>
    </source>
</evidence>
<sequence length="442" mass="48410">MADTIDNDNTGEMITGSDYKRMVLGAYGEFLNEFENINVVKESSAFFYSGKPGSDVLRTMGAAVIPLTEAVNESIGGLARRVADASVLGARGNAGVIVSQILRGLAKGLIGKYTATSQEFGKAFQYGILYAQKAVPEEKNRPIIVASKVVAKGAHDAVKSGKHISDILLAAIKASSENNSTHKDCGEQILQVFLEGCLKGLQGDLNLPPIDVGKKMYEARGIVSPIHDKARPYCVSFLVANPKLSVPLIEKELQEIGNFVVVERRFKTIFIHVHSEHPGTILERAVAWGHVGEIHINIMAEPHAMAMVQQACIMPQALLTVAENDEWAQKLQEAGAMVIIDGSDPSGPSVEEIVNAAHSDIANKYILLTDSEHLRLVMHQVKRIMGDRVSVVVANNNEEQIYAVRAFFPELSMEENVAQMREAIRRMSQDRKKNILQEDKDN</sequence>
<gene>
    <name evidence="2" type="ORF">SAMN02745671_00054</name>
</gene>
<dbReference type="SUPFAM" id="SSF101473">
    <property type="entry name" value="DhaL-like"/>
    <property type="match status" value="1"/>
</dbReference>
<dbReference type="Gene3D" id="1.25.40.340">
    <property type="match status" value="1"/>
</dbReference>
<dbReference type="GO" id="GO:0006071">
    <property type="term" value="P:glycerol metabolic process"/>
    <property type="evidence" value="ECO:0007669"/>
    <property type="project" value="InterPro"/>
</dbReference>
<dbReference type="PROSITE" id="PS51480">
    <property type="entry name" value="DHAL"/>
    <property type="match status" value="1"/>
</dbReference>
<dbReference type="Pfam" id="PF21645">
    <property type="entry name" value="FakA-like_M"/>
    <property type="match status" value="1"/>
</dbReference>
<name>A0A1M5ZXN0_9FIRM</name>
<accession>A0A1M5ZXN0</accession>
<feature type="domain" description="DhaL" evidence="1">
    <location>
        <begin position="17"/>
        <end position="199"/>
    </location>
</feature>
<dbReference type="GO" id="GO:0004371">
    <property type="term" value="F:glycerone kinase activity"/>
    <property type="evidence" value="ECO:0007669"/>
    <property type="project" value="InterPro"/>
</dbReference>
<dbReference type="Proteomes" id="UP000191240">
    <property type="component" value="Unassembled WGS sequence"/>
</dbReference>
<dbReference type="SMART" id="SM01120">
    <property type="entry name" value="Dak2"/>
    <property type="match status" value="1"/>
</dbReference>
<dbReference type="InterPro" id="IPR033470">
    <property type="entry name" value="FakA-like_C"/>
</dbReference>
<dbReference type="RefSeq" id="WP_080325160.1">
    <property type="nucleotide sequence ID" value="NZ_FQYW01000003.1"/>
</dbReference>
<organism evidence="2 3">
    <name type="scientific">Anaerovibrio lipolyticus DSM 3074</name>
    <dbReference type="NCBI Taxonomy" id="1120997"/>
    <lineage>
        <taxon>Bacteria</taxon>
        <taxon>Bacillati</taxon>
        <taxon>Bacillota</taxon>
        <taxon>Negativicutes</taxon>
        <taxon>Selenomonadales</taxon>
        <taxon>Selenomonadaceae</taxon>
        <taxon>Anaerovibrio</taxon>
    </lineage>
</organism>
<dbReference type="Pfam" id="PF13684">
    <property type="entry name" value="FakA-like_C"/>
    <property type="match status" value="1"/>
</dbReference>
<dbReference type="PANTHER" id="PTHR33434">
    <property type="entry name" value="DEGV DOMAIN-CONTAINING PROTEIN DR_1986-RELATED"/>
    <property type="match status" value="1"/>
</dbReference>
<dbReference type="SMART" id="SM01121">
    <property type="entry name" value="Dak1_2"/>
    <property type="match status" value="1"/>
</dbReference>
<dbReference type="InterPro" id="IPR004007">
    <property type="entry name" value="DhaL_dom"/>
</dbReference>
<dbReference type="EMBL" id="FQYW01000003">
    <property type="protein sequence ID" value="SHI29011.1"/>
    <property type="molecule type" value="Genomic_DNA"/>
</dbReference>
<proteinExistence type="predicted"/>
<protein>
    <recommendedName>
        <fullName evidence="1">DhaL domain-containing protein</fullName>
    </recommendedName>
</protein>